<proteinExistence type="predicted"/>
<dbReference type="PROSITE" id="PS51083">
    <property type="entry name" value="ZF_HIT"/>
    <property type="match status" value="1"/>
</dbReference>
<organism evidence="3 4">
    <name type="scientific">Albugo candida</name>
    <dbReference type="NCBI Taxonomy" id="65357"/>
    <lineage>
        <taxon>Eukaryota</taxon>
        <taxon>Sar</taxon>
        <taxon>Stramenopiles</taxon>
        <taxon>Oomycota</taxon>
        <taxon>Peronosporomycetes</taxon>
        <taxon>Albuginales</taxon>
        <taxon>Albuginaceae</taxon>
        <taxon>Albugo</taxon>
    </lineage>
</organism>
<evidence type="ECO:0000313" key="3">
    <source>
        <dbReference type="EMBL" id="CCI42853.1"/>
    </source>
</evidence>
<name>A0A024G7Y2_9STRA</name>
<dbReference type="EMBL" id="CAIX01000040">
    <property type="protein sequence ID" value="CCI42853.1"/>
    <property type="molecule type" value="Genomic_DNA"/>
</dbReference>
<dbReference type="InParanoid" id="A0A024G7Y2"/>
<dbReference type="Proteomes" id="UP000053237">
    <property type="component" value="Unassembled WGS sequence"/>
</dbReference>
<keyword evidence="1" id="KW-0862">Zinc</keyword>
<comment type="caution">
    <text evidence="3">The sequence shown here is derived from an EMBL/GenBank/DDBJ whole genome shotgun (WGS) entry which is preliminary data.</text>
</comment>
<dbReference type="Pfam" id="PF04438">
    <property type="entry name" value="zf-HIT"/>
    <property type="match status" value="1"/>
</dbReference>
<dbReference type="CDD" id="cd23024">
    <property type="entry name" value="zf-HIT_ZNHIT2-3"/>
    <property type="match status" value="1"/>
</dbReference>
<feature type="domain" description="HIT-type" evidence="2">
    <location>
        <begin position="38"/>
        <end position="70"/>
    </location>
</feature>
<dbReference type="PANTHER" id="PTHR15555">
    <property type="entry name" value="ZINC FINGER HIT DOMAIN CONTAINING PROTEIN 2 PROTEIN FON -RELATED"/>
    <property type="match status" value="1"/>
</dbReference>
<evidence type="ECO:0000259" key="2">
    <source>
        <dbReference type="PROSITE" id="PS51083"/>
    </source>
</evidence>
<dbReference type="OrthoDB" id="18412at2759"/>
<dbReference type="Gene3D" id="3.30.60.190">
    <property type="match status" value="1"/>
</dbReference>
<dbReference type="InterPro" id="IPR039646">
    <property type="entry name" value="ZNHIT2"/>
</dbReference>
<gene>
    <name evidence="3" type="ORF">BN9_036370</name>
</gene>
<sequence length="416" mass="48432">MNKTVPLRLGYIRTSVKDTRPRVITHTCEDSSRNNRLCSLCLKTASRYTCPKCGVHYCSVSCYQQHNKTCTEVFARDHIVEELRVQDDSQKTRKSFEAILKRTKDFQNKQNRWSAIDEELLDNFENLQLKLHENGQVKYEDLTEAQKEEFLHAVRKGEISKWIPCWEPWWMMSSASYLQKTQMKRNAQIQEIGCKSSQVNESEDNSLNELVMESQRFPTVLFTRHDSEEMPDLMTSLIRGHKEPSKFLRYHLVDMIYAYCLIMRRYNGEWHPTPLDAAEDVYAICTSFSDPKARYSNMEQTLSTIYSKAIVILRDTLDTRSSQSLIADVCSVLSCKVFILDALCDLKTLFHTAKSDNFFVLSSGTTQAKRSSKVQAKLIAAAHKARFFLCWAFHTEEHEFENLCFELKSQMEEFDD</sequence>
<dbReference type="STRING" id="65357.A0A024G7Y2"/>
<dbReference type="AlphaFoldDB" id="A0A024G7Y2"/>
<dbReference type="PANTHER" id="PTHR15555:SF0">
    <property type="entry name" value="ZINC FINGER HIT DOMAIN-CONTAINING PROTEIN 2"/>
    <property type="match status" value="1"/>
</dbReference>
<protein>
    <recommendedName>
        <fullName evidence="2">HIT-type domain-containing protein</fullName>
    </recommendedName>
</protein>
<dbReference type="SUPFAM" id="SSF144232">
    <property type="entry name" value="HIT/MYND zinc finger-like"/>
    <property type="match status" value="1"/>
</dbReference>
<evidence type="ECO:0000256" key="1">
    <source>
        <dbReference type="PROSITE-ProRule" id="PRU00453"/>
    </source>
</evidence>
<accession>A0A024G7Y2</accession>
<keyword evidence="1" id="KW-0479">Metal-binding</keyword>
<dbReference type="GO" id="GO:0008270">
    <property type="term" value="F:zinc ion binding"/>
    <property type="evidence" value="ECO:0007669"/>
    <property type="project" value="UniProtKB-UniRule"/>
</dbReference>
<reference evidence="3 4" key="1">
    <citation type="submission" date="2012-05" db="EMBL/GenBank/DDBJ databases">
        <title>Recombination and specialization in a pathogen metapopulation.</title>
        <authorList>
            <person name="Gardiner A."/>
            <person name="Kemen E."/>
            <person name="Schultz-Larsen T."/>
            <person name="MacLean D."/>
            <person name="Van Oosterhout C."/>
            <person name="Jones J.D.G."/>
        </authorList>
    </citation>
    <scope>NUCLEOTIDE SEQUENCE [LARGE SCALE GENOMIC DNA]</scope>
    <source>
        <strain evidence="3 4">Ac Nc2</strain>
    </source>
</reference>
<keyword evidence="1" id="KW-0863">Zinc-finger</keyword>
<keyword evidence="4" id="KW-1185">Reference proteome</keyword>
<evidence type="ECO:0000313" key="4">
    <source>
        <dbReference type="Proteomes" id="UP000053237"/>
    </source>
</evidence>
<dbReference type="InterPro" id="IPR007529">
    <property type="entry name" value="Znf_HIT"/>
</dbReference>